<accession>A0ABX2Q2T5</accession>
<dbReference type="Proteomes" id="UP000626554">
    <property type="component" value="Unassembled WGS sequence"/>
</dbReference>
<name>A0ABX2Q2T5_9BACT</name>
<protein>
    <recommendedName>
        <fullName evidence="4">Glycosyltransferase RgtA/B/C/D-like domain-containing protein</fullName>
    </recommendedName>
</protein>
<dbReference type="RefSeq" id="WP_218136894.1">
    <property type="nucleotide sequence ID" value="NZ_JABKAV010000023.1"/>
</dbReference>
<feature type="transmembrane region" description="Helical" evidence="1">
    <location>
        <begin position="190"/>
        <end position="211"/>
    </location>
</feature>
<comment type="caution">
    <text evidence="2">The sequence shown here is derived from an EMBL/GenBank/DDBJ whole genome shotgun (WGS) entry which is preliminary data.</text>
</comment>
<proteinExistence type="predicted"/>
<feature type="non-terminal residue" evidence="2">
    <location>
        <position position="251"/>
    </location>
</feature>
<evidence type="ECO:0000313" key="2">
    <source>
        <dbReference type="EMBL" id="NVO85153.1"/>
    </source>
</evidence>
<organism evidence="2 3">
    <name type="scientific">Hymenobacter terrestris</name>
    <dbReference type="NCBI Taxonomy" id="2748310"/>
    <lineage>
        <taxon>Bacteria</taxon>
        <taxon>Pseudomonadati</taxon>
        <taxon>Bacteroidota</taxon>
        <taxon>Cytophagia</taxon>
        <taxon>Cytophagales</taxon>
        <taxon>Hymenobacteraceae</taxon>
        <taxon>Hymenobacter</taxon>
    </lineage>
</organism>
<keyword evidence="1" id="KW-1133">Transmembrane helix</keyword>
<dbReference type="EMBL" id="JABKAV010000023">
    <property type="protein sequence ID" value="NVO85153.1"/>
    <property type="molecule type" value="Genomic_DNA"/>
</dbReference>
<evidence type="ECO:0000313" key="3">
    <source>
        <dbReference type="Proteomes" id="UP000626554"/>
    </source>
</evidence>
<feature type="transmembrane region" description="Helical" evidence="1">
    <location>
        <begin position="151"/>
        <end position="178"/>
    </location>
</feature>
<feature type="transmembrane region" description="Helical" evidence="1">
    <location>
        <begin position="73"/>
        <end position="97"/>
    </location>
</feature>
<evidence type="ECO:0000256" key="1">
    <source>
        <dbReference type="SAM" id="Phobius"/>
    </source>
</evidence>
<sequence length="251" mass="27121">MRTRILLLLLPLLLLLASGVLLGTYFETNDDLTIVGLLRGQSVAAPVADLYLYFHGYAILWSRLYAALPLVPWYGLTLYALLYAATVLGAAVLWPLLRPHGRPALVLAALVLLWLVAWLEHGFWFNYVRVPVLLAGTGVLFAAQRAPSRRALVIGLLAFGLSWMIRPSAALLGVAAALPGVWWLAGRRAAPLLLGLGVLAVGGALWINFTWSPAAATFRRLDVLKSNLNDFDLTAPPDSPLTPPDSLALAS</sequence>
<keyword evidence="1" id="KW-0812">Transmembrane</keyword>
<reference evidence="2 3" key="1">
    <citation type="submission" date="2020-05" db="EMBL/GenBank/DDBJ databases">
        <title>Hymenobacter terrestris sp. nov. and Hymenobacter lapidiphilus sp. nov., isolated from regoliths in Antarctica.</title>
        <authorList>
            <person name="Sedlacek I."/>
            <person name="Pantucek R."/>
            <person name="Zeman M."/>
            <person name="Holochova P."/>
            <person name="Kralova S."/>
            <person name="Stankova E."/>
            <person name="Sedo O."/>
            <person name="Micenkova L."/>
            <person name="Svec P."/>
            <person name="Gupta V."/>
            <person name="Sood U."/>
            <person name="Korpole U.S."/>
            <person name="Lal R."/>
        </authorList>
    </citation>
    <scope>NUCLEOTIDE SEQUENCE [LARGE SCALE GENOMIC DNA]</scope>
    <source>
        <strain evidence="2 3">P5252</strain>
    </source>
</reference>
<feature type="transmembrane region" description="Helical" evidence="1">
    <location>
        <begin position="104"/>
        <end position="121"/>
    </location>
</feature>
<keyword evidence="3" id="KW-1185">Reference proteome</keyword>
<keyword evidence="1" id="KW-0472">Membrane</keyword>
<gene>
    <name evidence="2" type="ORF">HW556_09710</name>
</gene>
<evidence type="ECO:0008006" key="4">
    <source>
        <dbReference type="Google" id="ProtNLM"/>
    </source>
</evidence>